<reference evidence="1 2" key="1">
    <citation type="submission" date="2019-05" db="EMBL/GenBank/DDBJ databases">
        <authorList>
            <person name="Lee S.D."/>
        </authorList>
    </citation>
    <scope>NUCLEOTIDE SEQUENCE [LARGE SCALE GENOMIC DNA]</scope>
    <source>
        <strain evidence="1 2">C5-26</strain>
    </source>
</reference>
<dbReference type="AlphaFoldDB" id="A0A563E6J0"/>
<proteinExistence type="predicted"/>
<dbReference type="SUPFAM" id="SSF53271">
    <property type="entry name" value="PRTase-like"/>
    <property type="match status" value="1"/>
</dbReference>
<protein>
    <recommendedName>
        <fullName evidence="3">Phosphoribosyltransferase</fullName>
    </recommendedName>
</protein>
<evidence type="ECO:0000313" key="1">
    <source>
        <dbReference type="EMBL" id="TWP38178.1"/>
    </source>
</evidence>
<keyword evidence="2" id="KW-1185">Reference proteome</keyword>
<dbReference type="Pfam" id="PF15610">
    <property type="entry name" value="PRTase_3"/>
    <property type="match status" value="1"/>
</dbReference>
<reference evidence="1 2" key="2">
    <citation type="submission" date="2019-08" db="EMBL/GenBank/DDBJ databases">
        <title>Jejuicoccus antrihumi gen. nov., sp. nov., a new member of the family Dermacoccaceae isolated from a cave.</title>
        <authorList>
            <person name="Schumann P."/>
            <person name="Kim I.S."/>
        </authorList>
    </citation>
    <scope>NUCLEOTIDE SEQUENCE [LARGE SCALE GENOMIC DNA]</scope>
    <source>
        <strain evidence="1 2">C5-26</strain>
    </source>
</reference>
<name>A0A563E6J0_9MICO</name>
<accession>A0A563E6J0</accession>
<evidence type="ECO:0008006" key="3">
    <source>
        <dbReference type="Google" id="ProtNLM"/>
    </source>
</evidence>
<sequence length="291" mass="31159">MAGAVGRSVGSRRWRMRERLALTTLTLPALPADGVVSAHGYSLFKHGDARLARVYGRALGALWLQGVDLREVSSLCVTASGFGAVAPAAYSLVRPFAQWVRAAVPVSTFEVRRRGISAGDYAQMTPGARKVAVSSSCMQVDGGLDLRGARVVALDDIRVTGTHEQAMDECLTAAGAAAVDHLYLVDAHAFADEPTVESRLNLAAVPDVDALLRVVERRSFVPNARVCRRVMQLPVTQLERFVAGAPEPVLGWMLRAVELDRLERVGPYRAGVTAFRELTAALDGPAQTATA</sequence>
<organism evidence="1 2">
    <name type="scientific">Leekyejoonella antrihumi</name>
    <dbReference type="NCBI Taxonomy" id="1660198"/>
    <lineage>
        <taxon>Bacteria</taxon>
        <taxon>Bacillati</taxon>
        <taxon>Actinomycetota</taxon>
        <taxon>Actinomycetes</taxon>
        <taxon>Micrococcales</taxon>
        <taxon>Dermacoccaceae</taxon>
        <taxon>Leekyejoonella</taxon>
    </lineage>
</organism>
<dbReference type="Gene3D" id="3.40.50.2020">
    <property type="match status" value="1"/>
</dbReference>
<dbReference type="OrthoDB" id="8420922at2"/>
<dbReference type="InterPro" id="IPR029057">
    <property type="entry name" value="PRTase-like"/>
</dbReference>
<dbReference type="InterPro" id="IPR028944">
    <property type="entry name" value="PRTase_ComF-like"/>
</dbReference>
<dbReference type="EMBL" id="VCQV01000003">
    <property type="protein sequence ID" value="TWP38178.1"/>
    <property type="molecule type" value="Genomic_DNA"/>
</dbReference>
<evidence type="ECO:0000313" key="2">
    <source>
        <dbReference type="Proteomes" id="UP000320244"/>
    </source>
</evidence>
<dbReference type="Proteomes" id="UP000320244">
    <property type="component" value="Unassembled WGS sequence"/>
</dbReference>
<gene>
    <name evidence="1" type="ORF">FGL98_02820</name>
</gene>
<comment type="caution">
    <text evidence="1">The sequence shown here is derived from an EMBL/GenBank/DDBJ whole genome shotgun (WGS) entry which is preliminary data.</text>
</comment>